<feature type="transmembrane region" description="Helical" evidence="1">
    <location>
        <begin position="893"/>
        <end position="911"/>
    </location>
</feature>
<dbReference type="EMBL" id="JAUSTU010000004">
    <property type="protein sequence ID" value="MDQ0154790.1"/>
    <property type="molecule type" value="Genomic_DNA"/>
</dbReference>
<gene>
    <name evidence="2" type="ORF">J2S07_001094</name>
</gene>
<feature type="transmembrane region" description="Helical" evidence="1">
    <location>
        <begin position="620"/>
        <end position="637"/>
    </location>
</feature>
<keyword evidence="3" id="KW-1185">Reference proteome</keyword>
<feature type="transmembrane region" description="Helical" evidence="1">
    <location>
        <begin position="531"/>
        <end position="548"/>
    </location>
</feature>
<feature type="transmembrane region" description="Helical" evidence="1">
    <location>
        <begin position="399"/>
        <end position="419"/>
    </location>
</feature>
<feature type="transmembrane region" description="Helical" evidence="1">
    <location>
        <begin position="868"/>
        <end position="887"/>
    </location>
</feature>
<feature type="transmembrane region" description="Helical" evidence="1">
    <location>
        <begin position="1100"/>
        <end position="1117"/>
    </location>
</feature>
<feature type="transmembrane region" description="Helical" evidence="1">
    <location>
        <begin position="264"/>
        <end position="283"/>
    </location>
</feature>
<feature type="transmembrane region" description="Helical" evidence="1">
    <location>
        <begin position="370"/>
        <end position="387"/>
    </location>
</feature>
<feature type="transmembrane region" description="Helical" evidence="1">
    <location>
        <begin position="1024"/>
        <end position="1042"/>
    </location>
</feature>
<feature type="transmembrane region" description="Helical" evidence="1">
    <location>
        <begin position="476"/>
        <end position="497"/>
    </location>
</feature>
<feature type="transmembrane region" description="Helical" evidence="1">
    <location>
        <begin position="1048"/>
        <end position="1070"/>
    </location>
</feature>
<dbReference type="NCBIfam" id="NF047321">
    <property type="entry name" value="SCO7613_CTERM"/>
    <property type="match status" value="1"/>
</dbReference>
<feature type="transmembrane region" description="Helical" evidence="1">
    <location>
        <begin position="767"/>
        <end position="787"/>
    </location>
</feature>
<feature type="transmembrane region" description="Helical" evidence="1">
    <location>
        <begin position="943"/>
        <end position="959"/>
    </location>
</feature>
<sequence>MEPLSREEKKLIVKNELFLLKEGQYITPKTYQNLVKAHQQFYEDVEAREKRTEKVEEPVKTLIPQEHRPLVPKPLKNLRPQLAKSKLQTEEVHQQKTVQPKLKPVKKLSDEQIRERNITWLLNLGVILLLIGGLYVATSNWATMTSMTKAGSIGLISMLFYGISFVSKRILHIDKTAFAFIVLGSLFLPIFLLSIGWFELLGPYLSVFGEGRYLFGMISSFLVLPVYVLLAQRLSSRLFVWFSYLTMSIGTGFLFAAFHMEEDGFFLGMMLFQALLIFAYHRTKALEKLQLFTKEFVYFAQANLILTTVLMLLLYHSHAYLGFNLILTATIYLSMVYVTGRKEFHFVFTTMLVFGVFQLVEHSFLEHLDAVIYALIGFLFLLIPSALDDQYPWKKIFTLTSGVVSGLAFLFITFEAILIKWGDPSLTLLLAYMVIAGNFLYLSSTTKKLLFRYLTAIFISVALFEGLLLVNEMVSIRPFVLFVFFIGWTMFMLGVFIKVKLLLDIKQPARDIGWAYMLISFYAAIAMYAWWELGVMLLLVCLSAYISLTKEPRTAFKSVCEWLVPLALGFGLVAFGEEVRQASDFYTHELGAATHFIWASVVLLVGHIITKNDALKINHFYASEAFYTLALIGAIVFPINEDWVRPLIFIGGIAMYWRLFTYTKIKAVSYLVSVLTLLSYFVVLDAIVDLGKLGFILAAVLLFAVAMLVKNRQLARAFATTGHIYLPFAYLLTLFLYGNDAVWSFLIGLIIYAVSTRRVEQEWKKKLFLYSAFTSLFAVLATTIANVETMDGEFAYLLTSIVITGFWFYSDPIYKKRTLYYLVPFSLLGSLTFISMYPFEMMPYIVSLLYSMGVMVILHLAKWEIVTVIPTLFIYGATLLYLIYHPFAAINELLTLAVFGIVFLFAGKWFYKSLYERPFSVDVYTFAGVLFFVTMYLFEQPTLWTKILPGLLIAAAIWVQRKRISGELKWIPTFLAGAYLLQPYYVLISELEVHYLLLREAYVLPFIVLVIYLRRCLKGRHEKLTGQLQWGVLFIVSLVLVVDGLETSTIYDALILGSLSLVSILAGAFLRIKSYFFIGSGVLLLNVFMQTRPFWGNLPWWAYLLIAGSILIAVASSNEWNKQKVARGETTMLGVFKKKFLEMWKQWK</sequence>
<feature type="transmembrane region" description="Helical" evidence="1">
    <location>
        <begin position="590"/>
        <end position="608"/>
    </location>
</feature>
<feature type="transmembrane region" description="Helical" evidence="1">
    <location>
        <begin position="819"/>
        <end position="838"/>
    </location>
</feature>
<accession>A0ABT9V1G0</accession>
<feature type="transmembrane region" description="Helical" evidence="1">
    <location>
        <begin position="238"/>
        <end position="258"/>
    </location>
</feature>
<proteinExistence type="predicted"/>
<feature type="transmembrane region" description="Helical" evidence="1">
    <location>
        <begin position="643"/>
        <end position="660"/>
    </location>
</feature>
<feature type="transmembrane region" description="Helical" evidence="1">
    <location>
        <begin position="971"/>
        <end position="987"/>
    </location>
</feature>
<feature type="transmembrane region" description="Helical" evidence="1">
    <location>
        <begin position="321"/>
        <end position="339"/>
    </location>
</feature>
<evidence type="ECO:0000313" key="3">
    <source>
        <dbReference type="Proteomes" id="UP001231362"/>
    </source>
</evidence>
<feature type="transmembrane region" description="Helical" evidence="1">
    <location>
        <begin position="793"/>
        <end position="810"/>
    </location>
</feature>
<feature type="transmembrane region" description="Helical" evidence="1">
    <location>
        <begin position="667"/>
        <end position="687"/>
    </location>
</feature>
<protein>
    <recommendedName>
        <fullName evidence="4">DUF2157 domain-containing protein</fullName>
    </recommendedName>
</protein>
<feature type="transmembrane region" description="Helical" evidence="1">
    <location>
        <begin position="918"/>
        <end position="937"/>
    </location>
</feature>
<feature type="transmembrane region" description="Helical" evidence="1">
    <location>
        <begin position="844"/>
        <end position="861"/>
    </location>
</feature>
<feature type="transmembrane region" description="Helical" evidence="1">
    <location>
        <begin position="717"/>
        <end position="736"/>
    </location>
</feature>
<feature type="transmembrane region" description="Helical" evidence="1">
    <location>
        <begin position="295"/>
        <end position="315"/>
    </location>
</feature>
<feature type="transmembrane region" description="Helical" evidence="1">
    <location>
        <begin position="555"/>
        <end position="575"/>
    </location>
</feature>
<feature type="transmembrane region" description="Helical" evidence="1">
    <location>
        <begin position="993"/>
        <end position="1012"/>
    </location>
</feature>
<dbReference type="Proteomes" id="UP001231362">
    <property type="component" value="Unassembled WGS sequence"/>
</dbReference>
<feature type="transmembrane region" description="Helical" evidence="1">
    <location>
        <begin position="693"/>
        <end position="710"/>
    </location>
</feature>
<comment type="caution">
    <text evidence="2">The sequence shown here is derived from an EMBL/GenBank/DDBJ whole genome shotgun (WGS) entry which is preliminary data.</text>
</comment>
<evidence type="ECO:0000313" key="2">
    <source>
        <dbReference type="EMBL" id="MDQ0154790.1"/>
    </source>
</evidence>
<feature type="transmembrane region" description="Helical" evidence="1">
    <location>
        <begin position="213"/>
        <end position="231"/>
    </location>
</feature>
<organism evidence="2 3">
    <name type="scientific">Anoxybacillus andreesenii</name>
    <dbReference type="NCBI Taxonomy" id="1325932"/>
    <lineage>
        <taxon>Bacteria</taxon>
        <taxon>Bacillati</taxon>
        <taxon>Bacillota</taxon>
        <taxon>Bacilli</taxon>
        <taxon>Bacillales</taxon>
        <taxon>Anoxybacillaceae</taxon>
        <taxon>Anoxybacillus</taxon>
    </lineage>
</organism>
<feature type="transmembrane region" description="Helical" evidence="1">
    <location>
        <begin position="150"/>
        <end position="166"/>
    </location>
</feature>
<feature type="transmembrane region" description="Helical" evidence="1">
    <location>
        <begin position="118"/>
        <end position="138"/>
    </location>
</feature>
<reference evidence="2 3" key="1">
    <citation type="submission" date="2023-07" db="EMBL/GenBank/DDBJ databases">
        <title>Genomic Encyclopedia of Type Strains, Phase IV (KMG-IV): sequencing the most valuable type-strain genomes for metagenomic binning, comparative biology and taxonomic classification.</title>
        <authorList>
            <person name="Goeker M."/>
        </authorList>
    </citation>
    <scope>NUCLEOTIDE SEQUENCE [LARGE SCALE GENOMIC DNA]</scope>
    <source>
        <strain evidence="2 3">DSM 23948</strain>
    </source>
</reference>
<feature type="transmembrane region" description="Helical" evidence="1">
    <location>
        <begin position="449"/>
        <end position="470"/>
    </location>
</feature>
<feature type="transmembrane region" description="Helical" evidence="1">
    <location>
        <begin position="346"/>
        <end position="364"/>
    </location>
</feature>
<dbReference type="RefSeq" id="WP_307149382.1">
    <property type="nucleotide sequence ID" value="NZ_JAUSTU010000004.1"/>
</dbReference>
<feature type="transmembrane region" description="Helical" evidence="1">
    <location>
        <begin position="178"/>
        <end position="198"/>
    </location>
</feature>
<keyword evidence="1" id="KW-0812">Transmembrane</keyword>
<feature type="transmembrane region" description="Helical" evidence="1">
    <location>
        <begin position="1075"/>
        <end position="1094"/>
    </location>
</feature>
<evidence type="ECO:0008006" key="4">
    <source>
        <dbReference type="Google" id="ProtNLM"/>
    </source>
</evidence>
<keyword evidence="1" id="KW-1133">Transmembrane helix</keyword>
<keyword evidence="1" id="KW-0472">Membrane</keyword>
<feature type="transmembrane region" description="Helical" evidence="1">
    <location>
        <begin position="742"/>
        <end position="760"/>
    </location>
</feature>
<dbReference type="InterPro" id="IPR058062">
    <property type="entry name" value="SCO7613_C"/>
</dbReference>
<evidence type="ECO:0000256" key="1">
    <source>
        <dbReference type="SAM" id="Phobius"/>
    </source>
</evidence>
<name>A0ABT9V1G0_9BACL</name>